<reference evidence="7" key="1">
    <citation type="submission" date="2023-07" db="EMBL/GenBank/DDBJ databases">
        <title>draft genome sequence of fig (Ficus carica).</title>
        <authorList>
            <person name="Takahashi T."/>
            <person name="Nishimura K."/>
        </authorList>
    </citation>
    <scope>NUCLEOTIDE SEQUENCE</scope>
</reference>
<dbReference type="EMBL" id="BTGU01000001">
    <property type="protein sequence ID" value="GMN25947.1"/>
    <property type="molecule type" value="Genomic_DNA"/>
</dbReference>
<evidence type="ECO:0000256" key="1">
    <source>
        <dbReference type="ARBA" id="ARBA00004613"/>
    </source>
</evidence>
<evidence type="ECO:0000256" key="3">
    <source>
        <dbReference type="ARBA" id="ARBA00022729"/>
    </source>
</evidence>
<evidence type="ECO:0000313" key="8">
    <source>
        <dbReference type="Proteomes" id="UP001187192"/>
    </source>
</evidence>
<dbReference type="Gene3D" id="3.50.30.30">
    <property type="match status" value="1"/>
</dbReference>
<dbReference type="InterPro" id="IPR036852">
    <property type="entry name" value="Peptidase_S8/S53_dom_sf"/>
</dbReference>
<dbReference type="InterPro" id="IPR045051">
    <property type="entry name" value="SBT"/>
</dbReference>
<dbReference type="Gene3D" id="3.40.50.200">
    <property type="entry name" value="Peptidase S8/S53 domain"/>
    <property type="match status" value="1"/>
</dbReference>
<dbReference type="Gene3D" id="3.30.70.80">
    <property type="entry name" value="Peptidase S8 propeptide/proteinase inhibitor I9"/>
    <property type="match status" value="1"/>
</dbReference>
<dbReference type="PANTHER" id="PTHR10795">
    <property type="entry name" value="PROPROTEIN CONVERTASE SUBTILISIN/KEXIN"/>
    <property type="match status" value="1"/>
</dbReference>
<dbReference type="GO" id="GO:0004252">
    <property type="term" value="F:serine-type endopeptidase activity"/>
    <property type="evidence" value="ECO:0007669"/>
    <property type="project" value="InterPro"/>
</dbReference>
<evidence type="ECO:0000259" key="6">
    <source>
        <dbReference type="Pfam" id="PF00082"/>
    </source>
</evidence>
<name>A0AA88CQT9_FICCA</name>
<dbReference type="InterPro" id="IPR037045">
    <property type="entry name" value="S8pro/Inhibitor_I9_sf"/>
</dbReference>
<evidence type="ECO:0000256" key="5">
    <source>
        <dbReference type="SAM" id="MobiDB-lite"/>
    </source>
</evidence>
<evidence type="ECO:0000256" key="4">
    <source>
        <dbReference type="PROSITE-ProRule" id="PRU01240"/>
    </source>
</evidence>
<feature type="region of interest" description="Disordered" evidence="5">
    <location>
        <begin position="127"/>
        <end position="151"/>
    </location>
</feature>
<feature type="compositionally biased region" description="Basic and acidic residues" evidence="5">
    <location>
        <begin position="138"/>
        <end position="151"/>
    </location>
</feature>
<protein>
    <recommendedName>
        <fullName evidence="6">Peptidase S8/S53 domain-containing protein</fullName>
    </recommendedName>
</protein>
<keyword evidence="8" id="KW-1185">Reference proteome</keyword>
<dbReference type="SUPFAM" id="SSF52743">
    <property type="entry name" value="Subtilisin-like"/>
    <property type="match status" value="1"/>
</dbReference>
<dbReference type="GO" id="GO:0005576">
    <property type="term" value="C:extracellular region"/>
    <property type="evidence" value="ECO:0007669"/>
    <property type="project" value="UniProtKB-SubCell"/>
</dbReference>
<evidence type="ECO:0000256" key="2">
    <source>
        <dbReference type="ARBA" id="ARBA00011073"/>
    </source>
</evidence>
<dbReference type="Proteomes" id="UP001187192">
    <property type="component" value="Unassembled WGS sequence"/>
</dbReference>
<dbReference type="Pfam" id="PF00082">
    <property type="entry name" value="Peptidase_S8"/>
    <property type="match status" value="1"/>
</dbReference>
<gene>
    <name evidence="7" type="ORF">TIFTF001_001125</name>
</gene>
<dbReference type="InterPro" id="IPR000209">
    <property type="entry name" value="Peptidase_S8/S53_dom"/>
</dbReference>
<organism evidence="7 8">
    <name type="scientific">Ficus carica</name>
    <name type="common">Common fig</name>
    <dbReference type="NCBI Taxonomy" id="3494"/>
    <lineage>
        <taxon>Eukaryota</taxon>
        <taxon>Viridiplantae</taxon>
        <taxon>Streptophyta</taxon>
        <taxon>Embryophyta</taxon>
        <taxon>Tracheophyta</taxon>
        <taxon>Spermatophyta</taxon>
        <taxon>Magnoliopsida</taxon>
        <taxon>eudicotyledons</taxon>
        <taxon>Gunneridae</taxon>
        <taxon>Pentapetalae</taxon>
        <taxon>rosids</taxon>
        <taxon>fabids</taxon>
        <taxon>Rosales</taxon>
        <taxon>Moraceae</taxon>
        <taxon>Ficeae</taxon>
        <taxon>Ficus</taxon>
    </lineage>
</organism>
<accession>A0AA88CQT9</accession>
<comment type="similarity">
    <text evidence="2 4">Belongs to the peptidase S8 family.</text>
</comment>
<dbReference type="GO" id="GO:0006508">
    <property type="term" value="P:proteolysis"/>
    <property type="evidence" value="ECO:0007669"/>
    <property type="project" value="InterPro"/>
</dbReference>
<dbReference type="AlphaFoldDB" id="A0AA88CQT9"/>
<evidence type="ECO:0000313" key="7">
    <source>
        <dbReference type="EMBL" id="GMN25947.1"/>
    </source>
</evidence>
<proteinExistence type="inferred from homology"/>
<dbReference type="PROSITE" id="PS51892">
    <property type="entry name" value="SUBTILASE"/>
    <property type="match status" value="1"/>
</dbReference>
<feature type="domain" description="Peptidase S8/S53" evidence="6">
    <location>
        <begin position="106"/>
        <end position="431"/>
    </location>
</feature>
<comment type="subcellular location">
    <subcellularLocation>
        <location evidence="1">Secreted</location>
    </subcellularLocation>
</comment>
<comment type="caution">
    <text evidence="7">The sequence shown here is derived from an EMBL/GenBank/DDBJ whole genome shotgun (WGS) entry which is preliminary data.</text>
</comment>
<comment type="caution">
    <text evidence="4">Lacks conserved residue(s) required for the propagation of feature annotation.</text>
</comment>
<sequence length="433" mass="46239">MPKAFTGHHHWYSSIVDSLKTSNSTSVASHDHDHDCSFLPSLVHVNDNALHGFSASLSLDELEELKKAPWFINSYVDRHATLDTTHTYKFLSLNPSAGLWPASMFGEDVIIGVINVGFGRRARASRTMAWSSPKSHPNGREHVKEEKESARDISGHGSHVAYTAARNYVHGASYFGYAKGTTRGVAPHARLAVYKVAWEEGSLSSDVVAGIDQAIADGVDVLSISMGYDGVPLYEDPVAIASFAAAEKGVVLTSAASNVARAFAGTVTLGENLTISGWTMFPANSIVENLLIYDKKISACNSTKMFSKYQTFGVVLCDNIGSVSAQIKTITESRVVGAILVSDEPQFTELGGSTCQCIAKKAARAPSVASYSSRKRSLSPPAVLKRGIMAPGTLVLAAWIPTDAVGNIGPSVFLSSDYNLISGTLMACPHIIL</sequence>
<keyword evidence="3" id="KW-0732">Signal</keyword>